<dbReference type="GO" id="GO:0051502">
    <property type="term" value="P:diterpene phytoalexin biosynthetic process"/>
    <property type="evidence" value="ECO:0007669"/>
    <property type="project" value="UniProtKB-ARBA"/>
</dbReference>
<proteinExistence type="inferred from homology"/>
<keyword evidence="7 8" id="KW-0408">Iron</keyword>
<evidence type="ECO:0000313" key="11">
    <source>
        <dbReference type="EnsemblPlants" id="ONIVA08G22440.1"/>
    </source>
</evidence>
<organism evidence="11">
    <name type="scientific">Oryza nivara</name>
    <name type="common">Indian wild rice</name>
    <name type="synonym">Oryza sativa f. spontanea</name>
    <dbReference type="NCBI Taxonomy" id="4536"/>
    <lineage>
        <taxon>Eukaryota</taxon>
        <taxon>Viridiplantae</taxon>
        <taxon>Streptophyta</taxon>
        <taxon>Embryophyta</taxon>
        <taxon>Tracheophyta</taxon>
        <taxon>Spermatophyta</taxon>
        <taxon>Magnoliopsida</taxon>
        <taxon>Liliopsida</taxon>
        <taxon>Poales</taxon>
        <taxon>Poaceae</taxon>
        <taxon>BOP clade</taxon>
        <taxon>Oryzoideae</taxon>
        <taxon>Oryzeae</taxon>
        <taxon>Oryzinae</taxon>
        <taxon>Oryza</taxon>
    </lineage>
</organism>
<evidence type="ECO:0000256" key="3">
    <source>
        <dbReference type="ARBA" id="ARBA00022723"/>
    </source>
</evidence>
<keyword evidence="5 10" id="KW-1133">Transmembrane helix</keyword>
<dbReference type="Pfam" id="PF00067">
    <property type="entry name" value="p450"/>
    <property type="match status" value="1"/>
</dbReference>
<dbReference type="Gramene" id="ONIVA08G22440.1">
    <property type="protein sequence ID" value="ONIVA08G22440.1"/>
    <property type="gene ID" value="ONIVA08G22440"/>
</dbReference>
<dbReference type="InterPro" id="IPR001128">
    <property type="entry name" value="Cyt_P450"/>
</dbReference>
<dbReference type="eggNOG" id="KOG0156">
    <property type="taxonomic scope" value="Eukaryota"/>
</dbReference>
<evidence type="ECO:0000256" key="9">
    <source>
        <dbReference type="RuleBase" id="RU000461"/>
    </source>
</evidence>
<keyword evidence="10" id="KW-0472">Membrane</keyword>
<dbReference type="GO" id="GO:0005506">
    <property type="term" value="F:iron ion binding"/>
    <property type="evidence" value="ECO:0007669"/>
    <property type="project" value="InterPro"/>
</dbReference>
<keyword evidence="2 10" id="KW-0812">Transmembrane</keyword>
<evidence type="ECO:0000256" key="6">
    <source>
        <dbReference type="ARBA" id="ARBA00023002"/>
    </source>
</evidence>
<dbReference type="STRING" id="4536.A0A0E0IE77"/>
<accession>A0A0E0IE77</accession>
<dbReference type="InterPro" id="IPR002401">
    <property type="entry name" value="Cyt_P450_E_grp-I"/>
</dbReference>
<dbReference type="HOGENOM" id="CLU_001570_4_2_1"/>
<comment type="similarity">
    <text evidence="1 9">Belongs to the cytochrome P450 family.</text>
</comment>
<feature type="transmembrane region" description="Helical" evidence="10">
    <location>
        <begin position="5"/>
        <end position="25"/>
    </location>
</feature>
<dbReference type="PRINTS" id="PR00385">
    <property type="entry name" value="P450"/>
</dbReference>
<dbReference type="OMA" id="FFTWERQ"/>
<dbReference type="PANTHER" id="PTHR47950">
    <property type="entry name" value="CYTOCHROME P450, FAMILY 76, SUBFAMILY C, POLYPEPTIDE 5-RELATED"/>
    <property type="match status" value="1"/>
</dbReference>
<dbReference type="GO" id="GO:0006952">
    <property type="term" value="P:defense response"/>
    <property type="evidence" value="ECO:0007669"/>
    <property type="project" value="UniProtKB-KW"/>
</dbReference>
<dbReference type="CDD" id="cd11073">
    <property type="entry name" value="CYP76-like"/>
    <property type="match status" value="1"/>
</dbReference>
<evidence type="ECO:0000256" key="8">
    <source>
        <dbReference type="PIRSR" id="PIRSR602401-1"/>
    </source>
</evidence>
<evidence type="ECO:0000256" key="1">
    <source>
        <dbReference type="ARBA" id="ARBA00010617"/>
    </source>
</evidence>
<dbReference type="PRINTS" id="PR00463">
    <property type="entry name" value="EP450I"/>
</dbReference>
<keyword evidence="9" id="KW-0503">Monooxygenase</keyword>
<dbReference type="FunFam" id="1.10.630.10:FF:000007">
    <property type="entry name" value="Cytochrome P450 76C4"/>
    <property type="match status" value="1"/>
</dbReference>
<dbReference type="GO" id="GO:0016709">
    <property type="term" value="F:oxidoreductase activity, acting on paired donors, with incorporation or reduction of molecular oxygen, NAD(P)H as one donor, and incorporation of one atom of oxygen"/>
    <property type="evidence" value="ECO:0007669"/>
    <property type="project" value="UniProtKB-ARBA"/>
</dbReference>
<keyword evidence="12" id="KW-1185">Reference proteome</keyword>
<sequence>MEREAWLLCAALAAAMVYYYYYYYLACTTRRAQRRLPPGPTPLPVIGNVLSLSGDMHHELARLAREQYGPVMTLKLGLFTAVVVSSPDAAREAFTKHDRRLAARTVPDISRARGLTGRSMIWLPSSDPRWKTLRSAVATHFFSPRSLAAARGVRERKVRDIVNYFAGHAAEVIDVGEAVYGGVINIVSNAFFSADVVDVGKESAHGLRETLEDIILAIAKPNVSDLFPFLRRLDLQGWRRWAEKRYDKVFGILDDKINSRLADADADASTKKHGDFLDSLLELMSAGKIACDDVTTVMFDAFGAGTDTISNTVVWAMAELLRNPSIMAKVRAEMEDVLAGKKTIEENDTEKLPYLRAVIKEAMRLHPVAPILLPHRAAEDGVEIGGYAVPKGSTVIFNVWTIMRDPAAWERPEEFMPERFLQRAEVDFRGKDFEFIPFGAGRRVCPGLPMTERVVPFILASLLHAFEWRLPVGVAAETLDLSEKFTTVNVLVTPLKAIPILASHQI</sequence>
<keyword evidence="8 9" id="KW-0349">Heme</keyword>
<dbReference type="GO" id="GO:0020037">
    <property type="term" value="F:heme binding"/>
    <property type="evidence" value="ECO:0007669"/>
    <property type="project" value="InterPro"/>
</dbReference>
<evidence type="ECO:0000256" key="10">
    <source>
        <dbReference type="SAM" id="Phobius"/>
    </source>
</evidence>
<evidence type="ECO:0008006" key="13">
    <source>
        <dbReference type="Google" id="ProtNLM"/>
    </source>
</evidence>
<dbReference type="Proteomes" id="UP000006591">
    <property type="component" value="Chromosome 8"/>
</dbReference>
<dbReference type="EnsemblPlants" id="ONIVA08G22440.1">
    <property type="protein sequence ID" value="ONIVA08G22440.1"/>
    <property type="gene ID" value="ONIVA08G22440"/>
</dbReference>
<dbReference type="SUPFAM" id="SSF48264">
    <property type="entry name" value="Cytochrome P450"/>
    <property type="match status" value="1"/>
</dbReference>
<evidence type="ECO:0000256" key="5">
    <source>
        <dbReference type="ARBA" id="ARBA00022989"/>
    </source>
</evidence>
<dbReference type="InterPro" id="IPR017972">
    <property type="entry name" value="Cyt_P450_CS"/>
</dbReference>
<reference evidence="11" key="1">
    <citation type="submission" date="2015-04" db="UniProtKB">
        <authorList>
            <consortium name="EnsemblPlants"/>
        </authorList>
    </citation>
    <scope>IDENTIFICATION</scope>
    <source>
        <strain evidence="11">SL10</strain>
    </source>
</reference>
<feature type="binding site" description="axial binding residue" evidence="8">
    <location>
        <position position="445"/>
    </location>
    <ligand>
        <name>heme</name>
        <dbReference type="ChEBI" id="CHEBI:30413"/>
    </ligand>
    <ligandPart>
        <name>Fe</name>
        <dbReference type="ChEBI" id="CHEBI:18248"/>
    </ligandPart>
</feature>
<dbReference type="AlphaFoldDB" id="A0A0E0IE77"/>
<evidence type="ECO:0000256" key="7">
    <source>
        <dbReference type="ARBA" id="ARBA00023004"/>
    </source>
</evidence>
<keyword evidence="6 9" id="KW-0560">Oxidoreductase</keyword>
<dbReference type="PROSITE" id="PS00086">
    <property type="entry name" value="CYTOCHROME_P450"/>
    <property type="match status" value="1"/>
</dbReference>
<reference evidence="11" key="2">
    <citation type="submission" date="2018-04" db="EMBL/GenBank/DDBJ databases">
        <title>OnivRS2 (Oryza nivara Reference Sequence Version 2).</title>
        <authorList>
            <person name="Zhang J."/>
            <person name="Kudrna D."/>
            <person name="Lee S."/>
            <person name="Talag J."/>
            <person name="Rajasekar S."/>
            <person name="Welchert J."/>
            <person name="Hsing Y.-I."/>
            <person name="Wing R.A."/>
        </authorList>
    </citation>
    <scope>NUCLEOTIDE SEQUENCE [LARGE SCALE GENOMIC DNA]</scope>
    <source>
        <strain evidence="11">SL10</strain>
    </source>
</reference>
<dbReference type="InterPro" id="IPR036396">
    <property type="entry name" value="Cyt_P450_sf"/>
</dbReference>
<dbReference type="Gene3D" id="1.10.630.10">
    <property type="entry name" value="Cytochrome P450"/>
    <property type="match status" value="1"/>
</dbReference>
<dbReference type="PANTHER" id="PTHR47950:SF44">
    <property type="entry name" value="CYTOCHROME P450, FAMILY 76, SUBFAMILY C, POLYPEPTIDE 5-RELATED"/>
    <property type="match status" value="1"/>
</dbReference>
<keyword evidence="4" id="KW-0611">Plant defense</keyword>
<evidence type="ECO:0000256" key="2">
    <source>
        <dbReference type="ARBA" id="ARBA00022692"/>
    </source>
</evidence>
<evidence type="ECO:0000256" key="4">
    <source>
        <dbReference type="ARBA" id="ARBA00022821"/>
    </source>
</evidence>
<comment type="cofactor">
    <cofactor evidence="8">
        <name>heme</name>
        <dbReference type="ChEBI" id="CHEBI:30413"/>
    </cofactor>
</comment>
<name>A0A0E0IE77_ORYNI</name>
<keyword evidence="3 8" id="KW-0479">Metal-binding</keyword>
<evidence type="ECO:0000313" key="12">
    <source>
        <dbReference type="Proteomes" id="UP000006591"/>
    </source>
</evidence>
<protein>
    <recommendedName>
        <fullName evidence="13">Cyt-P450 monooxygenase</fullName>
    </recommendedName>
</protein>